<name>A0A4P9ZVR3_9FUNG</name>
<evidence type="ECO:0000256" key="1">
    <source>
        <dbReference type="SAM" id="Phobius"/>
    </source>
</evidence>
<dbReference type="AlphaFoldDB" id="A0A4P9ZVR3"/>
<protein>
    <submittedName>
        <fullName evidence="2">Uncharacterized protein</fullName>
    </submittedName>
</protein>
<sequence length="143" mass="16391">MFSGLILLTKSYYASNFNRKILYPLAVSQTATIVVLSYALSQITVYQSTRVLLCEIKLKQSSFLTAMSMEFVLNFSYSALFLFYIYQANLQFDSSLYSVLFRDGMIYWLITSIFPVIIGMAAFIPTLARNMSTLVVFYSKYES</sequence>
<feature type="transmembrane region" description="Helical" evidence="1">
    <location>
        <begin position="21"/>
        <end position="41"/>
    </location>
</feature>
<dbReference type="Proteomes" id="UP000268162">
    <property type="component" value="Unassembled WGS sequence"/>
</dbReference>
<proteinExistence type="predicted"/>
<organism evidence="2 3">
    <name type="scientific">Dimargaris cristalligena</name>
    <dbReference type="NCBI Taxonomy" id="215637"/>
    <lineage>
        <taxon>Eukaryota</taxon>
        <taxon>Fungi</taxon>
        <taxon>Fungi incertae sedis</taxon>
        <taxon>Zoopagomycota</taxon>
        <taxon>Kickxellomycotina</taxon>
        <taxon>Dimargaritomycetes</taxon>
        <taxon>Dimargaritales</taxon>
        <taxon>Dimargaritaceae</taxon>
        <taxon>Dimargaris</taxon>
    </lineage>
</organism>
<keyword evidence="1" id="KW-0812">Transmembrane</keyword>
<keyword evidence="1" id="KW-0472">Membrane</keyword>
<evidence type="ECO:0000313" key="3">
    <source>
        <dbReference type="Proteomes" id="UP000268162"/>
    </source>
</evidence>
<reference evidence="3" key="1">
    <citation type="journal article" date="2018" name="Nat. Microbiol.">
        <title>Leveraging single-cell genomics to expand the fungal tree of life.</title>
        <authorList>
            <person name="Ahrendt S.R."/>
            <person name="Quandt C.A."/>
            <person name="Ciobanu D."/>
            <person name="Clum A."/>
            <person name="Salamov A."/>
            <person name="Andreopoulos B."/>
            <person name="Cheng J.F."/>
            <person name="Woyke T."/>
            <person name="Pelin A."/>
            <person name="Henrissat B."/>
            <person name="Reynolds N.K."/>
            <person name="Benny G.L."/>
            <person name="Smith M.E."/>
            <person name="James T.Y."/>
            <person name="Grigoriev I.V."/>
        </authorList>
    </citation>
    <scope>NUCLEOTIDE SEQUENCE [LARGE SCALE GENOMIC DNA]</scope>
    <source>
        <strain evidence="3">RSA 468</strain>
    </source>
</reference>
<feature type="transmembrane region" description="Helical" evidence="1">
    <location>
        <begin position="106"/>
        <end position="128"/>
    </location>
</feature>
<keyword evidence="3" id="KW-1185">Reference proteome</keyword>
<evidence type="ECO:0000313" key="2">
    <source>
        <dbReference type="EMBL" id="RKP37368.1"/>
    </source>
</evidence>
<feature type="transmembrane region" description="Helical" evidence="1">
    <location>
        <begin position="62"/>
        <end position="86"/>
    </location>
</feature>
<gene>
    <name evidence="2" type="ORF">BJ085DRAFT_36285</name>
</gene>
<accession>A0A4P9ZVR3</accession>
<keyword evidence="1" id="KW-1133">Transmembrane helix</keyword>
<dbReference type="EMBL" id="ML002504">
    <property type="protein sequence ID" value="RKP37368.1"/>
    <property type="molecule type" value="Genomic_DNA"/>
</dbReference>